<feature type="compositionally biased region" description="Polar residues" evidence="7">
    <location>
        <begin position="291"/>
        <end position="318"/>
    </location>
</feature>
<dbReference type="GO" id="GO:0015250">
    <property type="term" value="F:water channel activity"/>
    <property type="evidence" value="ECO:0007669"/>
    <property type="project" value="TreeGrafter"/>
</dbReference>
<dbReference type="GeneID" id="106160553"/>
<evidence type="ECO:0000313" key="9">
    <source>
        <dbReference type="Proteomes" id="UP000085678"/>
    </source>
</evidence>
<dbReference type="OMA" id="WGVESKD"/>
<evidence type="ECO:0000256" key="5">
    <source>
        <dbReference type="ARBA" id="ARBA00023136"/>
    </source>
</evidence>
<accession>A0A1S3I480</accession>
<feature type="region of interest" description="Disordered" evidence="7">
    <location>
        <begin position="284"/>
        <end position="318"/>
    </location>
</feature>
<gene>
    <name evidence="10" type="primary">LOC106160553</name>
</gene>
<dbReference type="PRINTS" id="PR00783">
    <property type="entry name" value="MINTRINSICP"/>
</dbReference>
<evidence type="ECO:0000256" key="7">
    <source>
        <dbReference type="SAM" id="MobiDB-lite"/>
    </source>
</evidence>
<evidence type="ECO:0000256" key="2">
    <source>
        <dbReference type="ARBA" id="ARBA00006175"/>
    </source>
</evidence>
<evidence type="ECO:0000313" key="10">
    <source>
        <dbReference type="RefSeq" id="XP_013392641.1"/>
    </source>
</evidence>
<dbReference type="InterPro" id="IPR023271">
    <property type="entry name" value="Aquaporin-like"/>
</dbReference>
<evidence type="ECO:0000256" key="3">
    <source>
        <dbReference type="ARBA" id="ARBA00022692"/>
    </source>
</evidence>
<protein>
    <submittedName>
        <fullName evidence="10">Aquaporin isoform X1</fullName>
    </submittedName>
</protein>
<feature type="transmembrane region" description="Helical" evidence="8">
    <location>
        <begin position="219"/>
        <end position="238"/>
    </location>
</feature>
<comment type="similarity">
    <text evidence="2 6">Belongs to the MIP/aquaporin (TC 1.A.8) family.</text>
</comment>
<dbReference type="Gene3D" id="1.20.1080.10">
    <property type="entry name" value="Glycerol uptake facilitator protein"/>
    <property type="match status" value="1"/>
</dbReference>
<organism evidence="9 10">
    <name type="scientific">Lingula anatina</name>
    <name type="common">Brachiopod</name>
    <name type="synonym">Lingula unguis</name>
    <dbReference type="NCBI Taxonomy" id="7574"/>
    <lineage>
        <taxon>Eukaryota</taxon>
        <taxon>Metazoa</taxon>
        <taxon>Spiralia</taxon>
        <taxon>Lophotrochozoa</taxon>
        <taxon>Brachiopoda</taxon>
        <taxon>Linguliformea</taxon>
        <taxon>Lingulata</taxon>
        <taxon>Lingulida</taxon>
        <taxon>Linguloidea</taxon>
        <taxon>Lingulidae</taxon>
        <taxon>Lingula</taxon>
    </lineage>
</organism>
<name>A0A1S3I480_LINAN</name>
<dbReference type="InterPro" id="IPR034294">
    <property type="entry name" value="Aquaporin_transptr"/>
</dbReference>
<keyword evidence="6" id="KW-0813">Transport</keyword>
<dbReference type="SUPFAM" id="SSF81338">
    <property type="entry name" value="Aquaporin-like"/>
    <property type="match status" value="1"/>
</dbReference>
<dbReference type="PANTHER" id="PTHR19139">
    <property type="entry name" value="AQUAPORIN TRANSPORTER"/>
    <property type="match status" value="1"/>
</dbReference>
<dbReference type="OrthoDB" id="3222at2759"/>
<proteinExistence type="inferred from homology"/>
<feature type="transmembrane region" description="Helical" evidence="8">
    <location>
        <begin position="141"/>
        <end position="163"/>
    </location>
</feature>
<keyword evidence="5 8" id="KW-0472">Membrane</keyword>
<keyword evidence="4 8" id="KW-1133">Transmembrane helix</keyword>
<dbReference type="Pfam" id="PF00230">
    <property type="entry name" value="MIP"/>
    <property type="match status" value="1"/>
</dbReference>
<evidence type="ECO:0000256" key="6">
    <source>
        <dbReference type="RuleBase" id="RU000477"/>
    </source>
</evidence>
<evidence type="ECO:0000256" key="8">
    <source>
        <dbReference type="SAM" id="Phobius"/>
    </source>
</evidence>
<reference evidence="10" key="1">
    <citation type="submission" date="2025-08" db="UniProtKB">
        <authorList>
            <consortium name="RefSeq"/>
        </authorList>
    </citation>
    <scope>IDENTIFICATION</scope>
    <source>
        <tissue evidence="10">Gonads</tissue>
    </source>
</reference>
<evidence type="ECO:0000256" key="4">
    <source>
        <dbReference type="ARBA" id="ARBA00022989"/>
    </source>
</evidence>
<evidence type="ECO:0000256" key="1">
    <source>
        <dbReference type="ARBA" id="ARBA00004141"/>
    </source>
</evidence>
<feature type="transmembrane region" description="Helical" evidence="8">
    <location>
        <begin position="175"/>
        <end position="199"/>
    </location>
</feature>
<dbReference type="PANTHER" id="PTHR19139:SF199">
    <property type="entry name" value="MIP17260P"/>
    <property type="match status" value="1"/>
</dbReference>
<feature type="transmembrane region" description="Helical" evidence="8">
    <location>
        <begin position="101"/>
        <end position="121"/>
    </location>
</feature>
<dbReference type="Proteomes" id="UP000085678">
    <property type="component" value="Unplaced"/>
</dbReference>
<keyword evidence="3 6" id="KW-0812">Transmembrane</keyword>
<dbReference type="InParanoid" id="A0A1S3I480"/>
<dbReference type="InterPro" id="IPR000425">
    <property type="entry name" value="MIP"/>
</dbReference>
<dbReference type="KEGG" id="lak:106160553"/>
<dbReference type="GO" id="GO:0005886">
    <property type="term" value="C:plasma membrane"/>
    <property type="evidence" value="ECO:0007669"/>
    <property type="project" value="TreeGrafter"/>
</dbReference>
<dbReference type="RefSeq" id="XP_013392641.1">
    <property type="nucleotide sequence ID" value="XM_013537187.1"/>
</dbReference>
<dbReference type="STRING" id="7574.A0A1S3I480"/>
<comment type="subcellular location">
    <subcellularLocation>
        <location evidence="1">Membrane</location>
        <topology evidence="1">Multi-pass membrane protein</topology>
    </subcellularLocation>
</comment>
<sequence length="318" mass="35016">MGIQELPRYTWGFKEVKTPAMWKAVIGEVVGTAILLFTHCQLTLRWPRFPEDGNIVQNALGTGFTVASIIEGFGHLSRAVVNPAITLSFIIARKVSLTRGFFFIIAQLAGGIGGTALSYVVTPADRLGNFGAVFVHPDISMWQGFLMETCLTFMLAFVNLAAIDDRLRPVNMPSVAVGLLVCVMVFTGATQTGACMNPAVAMGPHVVLNLDWMWAQHWLYWAAPFTGSAIATVMYMFFFTWGVESKDFPAVDGDDEAREAREELLSEIMDAVSSTYKQHQVKMRNKATGKGNIQDQESNLGPSFTQLQDMNSFHTKAN</sequence>
<dbReference type="AlphaFoldDB" id="A0A1S3I480"/>
<keyword evidence="9" id="KW-1185">Reference proteome</keyword>